<dbReference type="GO" id="GO:0004034">
    <property type="term" value="F:aldose 1-epimerase activity"/>
    <property type="evidence" value="ECO:0007669"/>
    <property type="project" value="UniProtKB-EC"/>
</dbReference>
<comment type="similarity">
    <text evidence="2 5">Belongs to the aldose epimerase family.</text>
</comment>
<dbReference type="EC" id="5.1.3.3" evidence="5"/>
<dbReference type="CDD" id="cd09019">
    <property type="entry name" value="galactose_mutarotase_like"/>
    <property type="match status" value="1"/>
</dbReference>
<evidence type="ECO:0000256" key="4">
    <source>
        <dbReference type="ARBA" id="ARBA00023277"/>
    </source>
</evidence>
<proteinExistence type="inferred from homology"/>
<evidence type="ECO:0000256" key="8">
    <source>
        <dbReference type="PIRSR" id="PIRSR005096-3"/>
    </source>
</evidence>
<evidence type="ECO:0000313" key="9">
    <source>
        <dbReference type="EMBL" id="EER09311.1"/>
    </source>
</evidence>
<keyword evidence="3 5" id="KW-0413">Isomerase</keyword>
<feature type="binding site" evidence="8">
    <location>
        <begin position="80"/>
        <end position="81"/>
    </location>
    <ligand>
        <name>beta-D-galactose</name>
        <dbReference type="ChEBI" id="CHEBI:27667"/>
    </ligand>
</feature>
<accession>C5L1T2</accession>
<dbReference type="InParanoid" id="C5L1T2"/>
<dbReference type="Proteomes" id="UP000007800">
    <property type="component" value="Unassembled WGS sequence"/>
</dbReference>
<name>C5L1T2_PERM5</name>
<dbReference type="InterPro" id="IPR047215">
    <property type="entry name" value="Galactose_mutarotase-like"/>
</dbReference>
<dbReference type="InterPro" id="IPR011013">
    <property type="entry name" value="Gal_mutarotase_sf_dom"/>
</dbReference>
<keyword evidence="4 5" id="KW-0119">Carbohydrate metabolism</keyword>
<evidence type="ECO:0000256" key="5">
    <source>
        <dbReference type="PIRNR" id="PIRNR005096"/>
    </source>
</evidence>
<dbReference type="PIRSF" id="PIRSF005096">
    <property type="entry name" value="GALM"/>
    <property type="match status" value="1"/>
</dbReference>
<evidence type="ECO:0000256" key="2">
    <source>
        <dbReference type="ARBA" id="ARBA00006206"/>
    </source>
</evidence>
<comment type="catalytic activity">
    <reaction evidence="5">
        <text>alpha-D-glucose = beta-D-glucose</text>
        <dbReference type="Rhea" id="RHEA:10264"/>
        <dbReference type="ChEBI" id="CHEBI:15903"/>
        <dbReference type="ChEBI" id="CHEBI:17925"/>
        <dbReference type="EC" id="5.1.3.3"/>
    </reaction>
</comment>
<dbReference type="NCBIfam" id="NF008277">
    <property type="entry name" value="PRK11055.1"/>
    <property type="match status" value="1"/>
</dbReference>
<dbReference type="RefSeq" id="XP_002777495.1">
    <property type="nucleotide sequence ID" value="XM_002777449.1"/>
</dbReference>
<feature type="binding site" evidence="8">
    <location>
        <begin position="180"/>
        <end position="182"/>
    </location>
    <ligand>
        <name>beta-D-galactose</name>
        <dbReference type="ChEBI" id="CHEBI:27667"/>
    </ligand>
</feature>
<evidence type="ECO:0000256" key="1">
    <source>
        <dbReference type="ARBA" id="ARBA00005028"/>
    </source>
</evidence>
<dbReference type="AlphaFoldDB" id="C5L1T2"/>
<protein>
    <recommendedName>
        <fullName evidence="5">Aldose 1-epimerase</fullName>
        <ecNumber evidence="5">5.1.3.3</ecNumber>
    </recommendedName>
</protein>
<feature type="active site" description="Proton acceptor" evidence="6">
    <location>
        <position position="308"/>
    </location>
</feature>
<dbReference type="GO" id="GO:0033499">
    <property type="term" value="P:galactose catabolic process via UDP-galactose, Leloir pathway"/>
    <property type="evidence" value="ECO:0007669"/>
    <property type="project" value="TreeGrafter"/>
</dbReference>
<evidence type="ECO:0000256" key="6">
    <source>
        <dbReference type="PIRSR" id="PIRSR005096-1"/>
    </source>
</evidence>
<dbReference type="PANTHER" id="PTHR10091:SF0">
    <property type="entry name" value="GALACTOSE MUTAROTASE"/>
    <property type="match status" value="1"/>
</dbReference>
<feature type="active site" description="Proton donor" evidence="6">
    <location>
        <position position="180"/>
    </location>
</feature>
<gene>
    <name evidence="9" type="ORF">Pmar_PMAR014285</name>
</gene>
<dbReference type="OrthoDB" id="274691at2759"/>
<evidence type="ECO:0000256" key="7">
    <source>
        <dbReference type="PIRSR" id="PIRSR005096-2"/>
    </source>
</evidence>
<sequence>MECYSVDCNSVVDLENSQIVTLSNDKIRVTIAEYGLYILSLETPDRDGKFSAVNLNYDHDWTKYLHDTLYLCCGVGRYANRILNGRMTVDGKEYQLTVNDGDHCLHGGIDGFNKKVWKHTDSYRDEKSASATFAMRSEDGDQGFPGNLDVTVVFTITGSKLTMEYYATTDATTVINLTHHTYFNLNNDHSQTIRDHELCLPNGHQFVKVENNGIPIAGAPSDVKGTAFDFTSPRIIGDALSEKDQQLTEMDGIDHNIVISGEAKEMRTVGSLYCAATGRRVDITSNEPGIQLYTGNHLPMENNGVAIETQHYPNSPNRPDFPSTLLRPDEKYYSKTVYEFSVVA</sequence>
<dbReference type="OMA" id="IYHHISR"/>
<feature type="binding site" evidence="7">
    <location>
        <position position="254"/>
    </location>
    <ligand>
        <name>beta-D-galactose</name>
        <dbReference type="ChEBI" id="CHEBI:27667"/>
    </ligand>
</feature>
<dbReference type="Pfam" id="PF01263">
    <property type="entry name" value="Aldose_epim"/>
    <property type="match status" value="1"/>
</dbReference>
<dbReference type="PANTHER" id="PTHR10091">
    <property type="entry name" value="ALDOSE-1-EPIMERASE"/>
    <property type="match status" value="1"/>
</dbReference>
<evidence type="ECO:0000256" key="3">
    <source>
        <dbReference type="ARBA" id="ARBA00023235"/>
    </source>
</evidence>
<dbReference type="GO" id="GO:0030246">
    <property type="term" value="F:carbohydrate binding"/>
    <property type="evidence" value="ECO:0007669"/>
    <property type="project" value="InterPro"/>
</dbReference>
<comment type="pathway">
    <text evidence="1 5">Carbohydrate metabolism; hexose metabolism.</text>
</comment>
<dbReference type="InterPro" id="IPR008183">
    <property type="entry name" value="Aldose_1/G6P_1-epimerase"/>
</dbReference>
<dbReference type="Gene3D" id="2.70.98.10">
    <property type="match status" value="1"/>
</dbReference>
<dbReference type="UniPathway" id="UPA00242"/>
<dbReference type="InterPro" id="IPR015443">
    <property type="entry name" value="Aldose_1-epimerase"/>
</dbReference>
<dbReference type="GeneID" id="9065736"/>
<dbReference type="EMBL" id="GG678430">
    <property type="protein sequence ID" value="EER09311.1"/>
    <property type="molecule type" value="Genomic_DNA"/>
</dbReference>
<evidence type="ECO:0000313" key="10">
    <source>
        <dbReference type="Proteomes" id="UP000007800"/>
    </source>
</evidence>
<organism evidence="10">
    <name type="scientific">Perkinsus marinus (strain ATCC 50983 / TXsc)</name>
    <dbReference type="NCBI Taxonomy" id="423536"/>
    <lineage>
        <taxon>Eukaryota</taxon>
        <taxon>Sar</taxon>
        <taxon>Alveolata</taxon>
        <taxon>Perkinsozoa</taxon>
        <taxon>Perkinsea</taxon>
        <taxon>Perkinsida</taxon>
        <taxon>Perkinsidae</taxon>
        <taxon>Perkinsus</taxon>
    </lineage>
</organism>
<dbReference type="SUPFAM" id="SSF74650">
    <property type="entry name" value="Galactose mutarotase-like"/>
    <property type="match status" value="1"/>
</dbReference>
<dbReference type="GO" id="GO:0006006">
    <property type="term" value="P:glucose metabolic process"/>
    <property type="evidence" value="ECO:0007669"/>
    <property type="project" value="TreeGrafter"/>
</dbReference>
<dbReference type="InterPro" id="IPR014718">
    <property type="entry name" value="GH-type_carb-bd"/>
</dbReference>
<reference evidence="9 10" key="1">
    <citation type="submission" date="2008-07" db="EMBL/GenBank/DDBJ databases">
        <authorList>
            <person name="El-Sayed N."/>
            <person name="Caler E."/>
            <person name="Inman J."/>
            <person name="Amedeo P."/>
            <person name="Hass B."/>
            <person name="Wortman J."/>
        </authorList>
    </citation>
    <scope>NUCLEOTIDE SEQUENCE [LARGE SCALE GENOMIC DNA]</scope>
    <source>
        <strain evidence="10">ATCC 50983 / TXsc</strain>
    </source>
</reference>
<keyword evidence="10" id="KW-1185">Reference proteome</keyword>